<dbReference type="SUPFAM" id="SSF52540">
    <property type="entry name" value="P-loop containing nucleoside triphosphate hydrolases"/>
    <property type="match status" value="1"/>
</dbReference>
<dbReference type="SMART" id="SM01043">
    <property type="entry name" value="BTAD"/>
    <property type="match status" value="1"/>
</dbReference>
<dbReference type="SUPFAM" id="SSF46894">
    <property type="entry name" value="C-terminal effector domain of the bipartite response regulators"/>
    <property type="match status" value="1"/>
</dbReference>
<dbReference type="PANTHER" id="PTHR47691:SF3">
    <property type="entry name" value="HTH-TYPE TRANSCRIPTIONAL REGULATOR RV0890C-RELATED"/>
    <property type="match status" value="1"/>
</dbReference>
<keyword evidence="2 3" id="KW-0238">DNA-binding</keyword>
<name>A0A344LL94_9PSEU</name>
<feature type="domain" description="OmpR/PhoB-type" evidence="4">
    <location>
        <begin position="1"/>
        <end position="91"/>
    </location>
</feature>
<dbReference type="AlphaFoldDB" id="A0A344LL94"/>
<dbReference type="CDD" id="cd15831">
    <property type="entry name" value="BTAD"/>
    <property type="match status" value="1"/>
</dbReference>
<accession>A0A344LL94</accession>
<dbReference type="InterPro" id="IPR058852">
    <property type="entry name" value="HTH_77"/>
</dbReference>
<keyword evidence="6" id="KW-1185">Reference proteome</keyword>
<evidence type="ECO:0000256" key="1">
    <source>
        <dbReference type="ARBA" id="ARBA00005820"/>
    </source>
</evidence>
<feature type="DNA-binding region" description="OmpR/PhoB-type" evidence="3">
    <location>
        <begin position="1"/>
        <end position="91"/>
    </location>
</feature>
<dbReference type="Gene3D" id="3.40.50.300">
    <property type="entry name" value="P-loop containing nucleotide triphosphate hydrolases"/>
    <property type="match status" value="1"/>
</dbReference>
<dbReference type="InterPro" id="IPR036388">
    <property type="entry name" value="WH-like_DNA-bd_sf"/>
</dbReference>
<evidence type="ECO:0000256" key="2">
    <source>
        <dbReference type="ARBA" id="ARBA00023125"/>
    </source>
</evidence>
<reference evidence="5 6" key="1">
    <citation type="submission" date="2016-04" db="EMBL/GenBank/DDBJ databases">
        <title>Complete genome sequence and analysis of deep-sea sediment isolate, Amycolatopsis sp. WP1.</title>
        <authorList>
            <person name="Wang H."/>
            <person name="Chen S."/>
            <person name="Wu Q."/>
        </authorList>
    </citation>
    <scope>NUCLEOTIDE SEQUENCE [LARGE SCALE GENOMIC DNA]</scope>
    <source>
        <strain evidence="5 6">WP1</strain>
    </source>
</reference>
<dbReference type="Pfam" id="PF00486">
    <property type="entry name" value="Trans_reg_C"/>
    <property type="match status" value="1"/>
</dbReference>
<dbReference type="KEGG" id="aab:A4R43_26735"/>
<protein>
    <submittedName>
        <fullName evidence="5">SARP family transcriptional regulator</fullName>
    </submittedName>
</protein>
<dbReference type="Pfam" id="PF03704">
    <property type="entry name" value="BTAD"/>
    <property type="match status" value="1"/>
</dbReference>
<dbReference type="Pfam" id="PF25872">
    <property type="entry name" value="HTH_77"/>
    <property type="match status" value="1"/>
</dbReference>
<dbReference type="PROSITE" id="PS51755">
    <property type="entry name" value="OMPR_PHOB"/>
    <property type="match status" value="1"/>
</dbReference>
<proteinExistence type="inferred from homology"/>
<dbReference type="OrthoDB" id="9812579at2"/>
<evidence type="ECO:0000313" key="6">
    <source>
        <dbReference type="Proteomes" id="UP000250434"/>
    </source>
</evidence>
<comment type="similarity">
    <text evidence="1">Belongs to the AfsR/DnrI/RedD regulatory family.</text>
</comment>
<dbReference type="PRINTS" id="PR00364">
    <property type="entry name" value="DISEASERSIST"/>
</dbReference>
<dbReference type="GO" id="GO:0006355">
    <property type="term" value="P:regulation of DNA-templated transcription"/>
    <property type="evidence" value="ECO:0007669"/>
    <property type="project" value="InterPro"/>
</dbReference>
<dbReference type="SMART" id="SM00862">
    <property type="entry name" value="Trans_reg_C"/>
    <property type="match status" value="1"/>
</dbReference>
<dbReference type="InterPro" id="IPR027417">
    <property type="entry name" value="P-loop_NTPase"/>
</dbReference>
<dbReference type="SUPFAM" id="SSF48452">
    <property type="entry name" value="TPR-like"/>
    <property type="match status" value="2"/>
</dbReference>
<dbReference type="InterPro" id="IPR016032">
    <property type="entry name" value="Sig_transdc_resp-reg_C-effctor"/>
</dbReference>
<dbReference type="GO" id="GO:0003677">
    <property type="term" value="F:DNA binding"/>
    <property type="evidence" value="ECO:0007669"/>
    <property type="project" value="UniProtKB-UniRule"/>
</dbReference>
<dbReference type="GO" id="GO:0000160">
    <property type="term" value="P:phosphorelay signal transduction system"/>
    <property type="evidence" value="ECO:0007669"/>
    <property type="project" value="InterPro"/>
</dbReference>
<dbReference type="Gene3D" id="1.25.40.10">
    <property type="entry name" value="Tetratricopeptide repeat domain"/>
    <property type="match status" value="1"/>
</dbReference>
<gene>
    <name evidence="5" type="ORF">A4R43_26735</name>
</gene>
<dbReference type="Proteomes" id="UP000250434">
    <property type="component" value="Chromosome"/>
</dbReference>
<dbReference type="PANTHER" id="PTHR47691">
    <property type="entry name" value="REGULATOR-RELATED"/>
    <property type="match status" value="1"/>
</dbReference>
<evidence type="ECO:0000259" key="4">
    <source>
        <dbReference type="PROSITE" id="PS51755"/>
    </source>
</evidence>
<organism evidence="5 6">
    <name type="scientific">Amycolatopsis albispora</name>
    <dbReference type="NCBI Taxonomy" id="1804986"/>
    <lineage>
        <taxon>Bacteria</taxon>
        <taxon>Bacillati</taxon>
        <taxon>Actinomycetota</taxon>
        <taxon>Actinomycetes</taxon>
        <taxon>Pseudonocardiales</taxon>
        <taxon>Pseudonocardiaceae</taxon>
        <taxon>Amycolatopsis</taxon>
    </lineage>
</organism>
<dbReference type="InterPro" id="IPR011990">
    <property type="entry name" value="TPR-like_helical_dom_sf"/>
</dbReference>
<evidence type="ECO:0000256" key="3">
    <source>
        <dbReference type="PROSITE-ProRule" id="PRU01091"/>
    </source>
</evidence>
<dbReference type="Gene3D" id="1.10.10.10">
    <property type="entry name" value="Winged helix-like DNA-binding domain superfamily/Winged helix DNA-binding domain"/>
    <property type="match status" value="1"/>
</dbReference>
<dbReference type="InterPro" id="IPR005158">
    <property type="entry name" value="BTAD"/>
</dbReference>
<evidence type="ECO:0000313" key="5">
    <source>
        <dbReference type="EMBL" id="AXB48818.1"/>
    </source>
</evidence>
<sequence>MRVLLLGPVRVHADQGPPVTIGGARLRMLLARLALAAGRVVTAEALTADLWGGELPADAANALQSLVSRLRKALPESGVLTSAGGGYQLAADVDAARFETLAAQGRAELKAGRPAKAAALLGEALALWQGPALADIRDAGFTAAPAARLDDLRTAAHEDWFEAELAVGRHAEILADLEAAAERHPLRERLAALRMRALSMAGRQSEALAVFDQVRQTLADELGVDPSPELTETQLAVLRGTLPQPAAAPATTHPAAFPARLTSFVGRDDELATIAARLAEHRLVTLVGPGGAGKTRLATEAAARHPDAGQGRAWFVPLAGVRNAADVPAAVSAALGIRERRVIDSTSLDLTMPDVLEQVTEVLGHRSCLLLLDNCEHVIEAVADFTSDLLARVPALRVLTTSREALAITGEVLCPLGPLGLPDREVPADEAPAVRLFTDRARAVSPGFTLDETTTPAVVEICHRLDGMPLALELAAARLRSMTATQIAQRLDDRFRLLTSGSRSALPRQRTLRAVVEWSWDLLDEPERELARRLSVFSGGATIEAIERVCGGDVLYVLGSLVEKSIVDARPDEHGQPRYRMLETIRAYADERLAEAGEREAYTRRYADYFVELAEREEPRTRTPEQLEAIAVFDAEYDNLMTALRWAISAGEYEPAHRLALAMLWIWMVRGQHPQAVEIARELLAVADRLPRYATAIFRLVHAMTEVLRLGTADGPDLLSLVDECVESGAADRFPMLAIALPMVAFVTGDGKLADREIARARNSGDKWARASGQWVQGFVLGDRGDREGANIARVGALSEFEALGDRWGMSMAWAMVAEERSLRGDHDGAIEAYRRGYEMARELNLAEEMGQQVWRIALERARTGDLAGAWADLAELERLHEQRSHFDLTILLLYAKAELARRGGDFALCREMLAELAAQPVDGPIPQNSAVEWAGRGFAALAMSEGRFAEARRQLGISARSATTGHDVADMSRNAEVLALVLHREGNALDAATMLGVSEALRGMFDHGEPELAEAIENLVAVLGEDAYRGAYLRGSRLSKQDAVAELLAQVGDPDQATG</sequence>
<dbReference type="EMBL" id="CP015163">
    <property type="protein sequence ID" value="AXB48818.1"/>
    <property type="molecule type" value="Genomic_DNA"/>
</dbReference>
<dbReference type="InterPro" id="IPR001867">
    <property type="entry name" value="OmpR/PhoB-type_DNA-bd"/>
</dbReference>